<reference evidence="1" key="1">
    <citation type="submission" date="2011-04" db="EMBL/GenBank/DDBJ databases">
        <title>Evolution of plant cell wall degrading machinery underlies the functional diversity of forest fungi.</title>
        <authorList>
            <consortium name="US DOE Joint Genome Institute (JGI-PGF)"/>
            <person name="Eastwood D.C."/>
            <person name="Floudas D."/>
            <person name="Binder M."/>
            <person name="Majcherczyk A."/>
            <person name="Schneider P."/>
            <person name="Aerts A."/>
            <person name="Asiegbu F.O."/>
            <person name="Baker S.E."/>
            <person name="Barry K."/>
            <person name="Bendiksby M."/>
            <person name="Blumentritt M."/>
            <person name="Coutinho P.M."/>
            <person name="Cullen D."/>
            <person name="Cullen D."/>
            <person name="Gathman A."/>
            <person name="Goodell B."/>
            <person name="Henrissat B."/>
            <person name="Ihrmark K."/>
            <person name="Kauserud H."/>
            <person name="Kohler A."/>
            <person name="LaButti K."/>
            <person name="Lapidus A."/>
            <person name="Lavin J.L."/>
            <person name="Lee Y.-H."/>
            <person name="Lindquist E."/>
            <person name="Lilly W."/>
            <person name="Lucas S."/>
            <person name="Morin E."/>
            <person name="Murat C."/>
            <person name="Oguiza J.A."/>
            <person name="Park J."/>
            <person name="Pisabarro A.G."/>
            <person name="Riley R."/>
            <person name="Rosling A."/>
            <person name="Salamov A."/>
            <person name="Schmidt O."/>
            <person name="Schmutz J."/>
            <person name="Skrede I."/>
            <person name="Stenlid J."/>
            <person name="Wiebenga A."/>
            <person name="Xie X."/>
            <person name="Kues U."/>
            <person name="Hibbett D.S."/>
            <person name="Hoffmeister D."/>
            <person name="Hogberg N."/>
            <person name="Martin F."/>
            <person name="Grigoriev I.V."/>
            <person name="Watkinson S.C."/>
        </authorList>
    </citation>
    <scope>NUCLEOTIDE SEQUENCE</scope>
    <source>
        <strain evidence="1">S7.9</strain>
    </source>
</reference>
<dbReference type="KEGG" id="sla:SERLADRAFT_393267"/>
<dbReference type="RefSeq" id="XP_007319965.1">
    <property type="nucleotide sequence ID" value="XM_007319903.1"/>
</dbReference>
<accession>F8P0P1</accession>
<sequence>LFLAIDKWDVVDSICADGIDRVTSSIAREPRLRREKSMKNQSSRKYSLVQSVIHLAGLLC</sequence>
<dbReference type="AlphaFoldDB" id="F8P0P1"/>
<dbReference type="EMBL" id="GL945436">
    <property type="protein sequence ID" value="EGO22725.1"/>
    <property type="molecule type" value="Genomic_DNA"/>
</dbReference>
<proteinExistence type="predicted"/>
<dbReference type="Proteomes" id="UP000008064">
    <property type="component" value="Unassembled WGS sequence"/>
</dbReference>
<dbReference type="GeneID" id="18811605"/>
<name>F8P0P1_SERL9</name>
<dbReference type="HOGENOM" id="CLU_2943250_0_0_1"/>
<organism>
    <name type="scientific">Serpula lacrymans var. lacrymans (strain S7.9)</name>
    <name type="common">Dry rot fungus</name>
    <dbReference type="NCBI Taxonomy" id="578457"/>
    <lineage>
        <taxon>Eukaryota</taxon>
        <taxon>Fungi</taxon>
        <taxon>Dikarya</taxon>
        <taxon>Basidiomycota</taxon>
        <taxon>Agaricomycotina</taxon>
        <taxon>Agaricomycetes</taxon>
        <taxon>Agaricomycetidae</taxon>
        <taxon>Boletales</taxon>
        <taxon>Coniophorineae</taxon>
        <taxon>Serpulaceae</taxon>
        <taxon>Serpula</taxon>
    </lineage>
</organism>
<evidence type="ECO:0000313" key="1">
    <source>
        <dbReference type="EMBL" id="EGO22725.1"/>
    </source>
</evidence>
<feature type="non-terminal residue" evidence="1">
    <location>
        <position position="1"/>
    </location>
</feature>
<protein>
    <submittedName>
        <fullName evidence="1">Uncharacterized protein</fullName>
    </submittedName>
</protein>
<gene>
    <name evidence="1" type="ORF">SERLADRAFT_393267</name>
</gene>